<comment type="caution">
    <text evidence="1">The sequence shown here is derived from an EMBL/GenBank/DDBJ whole genome shotgun (WGS) entry which is preliminary data.</text>
</comment>
<organism evidence="1 2">
    <name type="scientific">Trichonephila clavata</name>
    <name type="common">Joro spider</name>
    <name type="synonym">Nephila clavata</name>
    <dbReference type="NCBI Taxonomy" id="2740835"/>
    <lineage>
        <taxon>Eukaryota</taxon>
        <taxon>Metazoa</taxon>
        <taxon>Ecdysozoa</taxon>
        <taxon>Arthropoda</taxon>
        <taxon>Chelicerata</taxon>
        <taxon>Arachnida</taxon>
        <taxon>Araneae</taxon>
        <taxon>Araneomorphae</taxon>
        <taxon>Entelegynae</taxon>
        <taxon>Araneoidea</taxon>
        <taxon>Nephilidae</taxon>
        <taxon>Trichonephila</taxon>
    </lineage>
</organism>
<dbReference type="AlphaFoldDB" id="A0A8X6LIF1"/>
<dbReference type="Proteomes" id="UP000887116">
    <property type="component" value="Unassembled WGS sequence"/>
</dbReference>
<proteinExistence type="predicted"/>
<sequence length="247" mass="28579">MLYPVVESCLTAEVFKAWDRHKLNREVPQYLALEKEKALENLMTFLRRKVEGEERRILAENGFGSKTNQTEFHKQVQRDEPTATTLVANTYAGKISCIFCDRPHSSQDCQEMPNKSYEDQKLKVILRRCCLVCLKPGHMAKKYHSSAKYLSCGKRHYVLLCPDLRKENPSSPKDKGIYEEALLINIPTEQEVYLKTLMIRLRHKDKEICVRALLDDGSHHSYVEKDLVEELKLCPSGKETFSKGICR</sequence>
<name>A0A8X6LIF1_TRICU</name>
<dbReference type="PANTHER" id="PTHR47331">
    <property type="entry name" value="PHD-TYPE DOMAIN-CONTAINING PROTEIN"/>
    <property type="match status" value="1"/>
</dbReference>
<dbReference type="PANTHER" id="PTHR47331:SF1">
    <property type="entry name" value="GAG-LIKE PROTEIN"/>
    <property type="match status" value="1"/>
</dbReference>
<keyword evidence="2" id="KW-1185">Reference proteome</keyword>
<gene>
    <name evidence="1" type="primary">X975_02399</name>
    <name evidence="1" type="ORF">TNCT_461931</name>
</gene>
<dbReference type="OrthoDB" id="5967017at2759"/>
<dbReference type="EMBL" id="BMAO01036605">
    <property type="protein sequence ID" value="GFR11981.1"/>
    <property type="molecule type" value="Genomic_DNA"/>
</dbReference>
<evidence type="ECO:0000313" key="1">
    <source>
        <dbReference type="EMBL" id="GFR11981.1"/>
    </source>
</evidence>
<reference evidence="1" key="1">
    <citation type="submission" date="2020-07" db="EMBL/GenBank/DDBJ databases">
        <title>Multicomponent nature underlies the extraordinary mechanical properties of spider dragline silk.</title>
        <authorList>
            <person name="Kono N."/>
            <person name="Nakamura H."/>
            <person name="Mori M."/>
            <person name="Yoshida Y."/>
            <person name="Ohtoshi R."/>
            <person name="Malay A.D."/>
            <person name="Moran D.A.P."/>
            <person name="Tomita M."/>
            <person name="Numata K."/>
            <person name="Arakawa K."/>
        </authorList>
    </citation>
    <scope>NUCLEOTIDE SEQUENCE</scope>
</reference>
<evidence type="ECO:0000313" key="2">
    <source>
        <dbReference type="Proteomes" id="UP000887116"/>
    </source>
</evidence>
<accession>A0A8X6LIF1</accession>
<protein>
    <submittedName>
        <fullName evidence="1">Uncharacterized protein</fullName>
    </submittedName>
</protein>